<evidence type="ECO:0000256" key="3">
    <source>
        <dbReference type="SAM" id="MobiDB-lite"/>
    </source>
</evidence>
<protein>
    <submittedName>
        <fullName evidence="5">AAA family ATPase</fullName>
    </submittedName>
</protein>
<dbReference type="GO" id="GO:0009898">
    <property type="term" value="C:cytoplasmic side of plasma membrane"/>
    <property type="evidence" value="ECO:0007669"/>
    <property type="project" value="TreeGrafter"/>
</dbReference>
<dbReference type="GO" id="GO:0005524">
    <property type="term" value="F:ATP binding"/>
    <property type="evidence" value="ECO:0007669"/>
    <property type="project" value="UniProtKB-KW"/>
</dbReference>
<dbReference type="Gene3D" id="3.40.50.300">
    <property type="entry name" value="P-loop containing nucleotide triphosphate hydrolases"/>
    <property type="match status" value="1"/>
</dbReference>
<evidence type="ECO:0000256" key="2">
    <source>
        <dbReference type="ARBA" id="ARBA00022840"/>
    </source>
</evidence>
<feature type="domain" description="CobQ/CobB/MinD/ParA nucleotide binding" evidence="4">
    <location>
        <begin position="289"/>
        <end position="526"/>
    </location>
</feature>
<keyword evidence="1" id="KW-0547">Nucleotide-binding</keyword>
<dbReference type="InterPro" id="IPR002586">
    <property type="entry name" value="CobQ/CobB/MinD/ParA_Nub-bd_dom"/>
</dbReference>
<feature type="region of interest" description="Disordered" evidence="3">
    <location>
        <begin position="204"/>
        <end position="225"/>
    </location>
</feature>
<name>A0A930LYL5_9MICC</name>
<evidence type="ECO:0000313" key="5">
    <source>
        <dbReference type="EMBL" id="MBF1673318.1"/>
    </source>
</evidence>
<proteinExistence type="predicted"/>
<dbReference type="InterPro" id="IPR050625">
    <property type="entry name" value="ParA/MinD_ATPase"/>
</dbReference>
<sequence>MNIPVILYGDDGSLLTRIESQRGRVSVARTVQDFSEAVGMAHTGIARVLLCVHVPAEMSASTVDALAASEVLLAVIAPDNLPLPTHAHRIRPEAALEEILGSLEQAVDAALARPAVGYGIPAQPVHQPEAHAPYGQDAGYGYDSAYESRYGYDGGYGYDNGGHRPAGYDSAGYGYDPAAGAAINAGAPYGADYGSYGIDPAVPAGNAPGAHDPAEASSVMPSNVAPSNEESVLSQAAAIVDSFAPGSDYALHVQNENNDGTLPQHPDINQDPAAPSRYQPGHRLGKIVTVWGTHGAPGRSTIAFNLAALAAQQGQQVCLIDADTYAPSLDALMALEDTGSGLAILCSDADRAQLDEKKAGAIMERVPLKNGTFDFLSGITSSSRWPEVRARAFAEVLEWLKHRYDLVICDVAAPIEVDEELTFDGPAPRRNAATLTALACSDRVIALGEADVIGLPRLINLAREVQSRPDLFAPETDVQYWLNRSRREAAGFNPEAKMRDNWARYLSIPLAGVIPYERKVMDRLRRNGEALLEVAPRHAVVQSLEAMLEGMYAVRPGA</sequence>
<dbReference type="Proteomes" id="UP000785653">
    <property type="component" value="Unassembled WGS sequence"/>
</dbReference>
<dbReference type="EMBL" id="JABZXS010000034">
    <property type="protein sequence ID" value="MBF1673318.1"/>
    <property type="molecule type" value="Genomic_DNA"/>
</dbReference>
<dbReference type="SUPFAM" id="SSF52540">
    <property type="entry name" value="P-loop containing nucleoside triphosphate hydrolases"/>
    <property type="match status" value="1"/>
</dbReference>
<gene>
    <name evidence="5" type="ORF">HXO65_03815</name>
</gene>
<evidence type="ECO:0000313" key="6">
    <source>
        <dbReference type="Proteomes" id="UP000785653"/>
    </source>
</evidence>
<dbReference type="PANTHER" id="PTHR43384:SF6">
    <property type="entry name" value="SEPTUM SITE-DETERMINING PROTEIN MIND HOMOLOG, CHLOROPLASTIC"/>
    <property type="match status" value="1"/>
</dbReference>
<dbReference type="InterPro" id="IPR027417">
    <property type="entry name" value="P-loop_NTPase"/>
</dbReference>
<dbReference type="AlphaFoldDB" id="A0A930LYL5"/>
<dbReference type="GO" id="GO:0005829">
    <property type="term" value="C:cytosol"/>
    <property type="evidence" value="ECO:0007669"/>
    <property type="project" value="TreeGrafter"/>
</dbReference>
<evidence type="ECO:0000256" key="1">
    <source>
        <dbReference type="ARBA" id="ARBA00022741"/>
    </source>
</evidence>
<dbReference type="GO" id="GO:0051782">
    <property type="term" value="P:negative regulation of cell division"/>
    <property type="evidence" value="ECO:0007669"/>
    <property type="project" value="TreeGrafter"/>
</dbReference>
<organism evidence="5 6">
    <name type="scientific">Rothia mucilaginosa</name>
    <dbReference type="NCBI Taxonomy" id="43675"/>
    <lineage>
        <taxon>Bacteria</taxon>
        <taxon>Bacillati</taxon>
        <taxon>Actinomycetota</taxon>
        <taxon>Actinomycetes</taxon>
        <taxon>Micrococcales</taxon>
        <taxon>Micrococcaceae</taxon>
        <taxon>Rothia</taxon>
    </lineage>
</organism>
<dbReference type="PANTHER" id="PTHR43384">
    <property type="entry name" value="SEPTUM SITE-DETERMINING PROTEIN MIND HOMOLOG, CHLOROPLASTIC-RELATED"/>
    <property type="match status" value="1"/>
</dbReference>
<comment type="caution">
    <text evidence="5">The sequence shown here is derived from an EMBL/GenBank/DDBJ whole genome shotgun (WGS) entry which is preliminary data.</text>
</comment>
<evidence type="ECO:0000259" key="4">
    <source>
        <dbReference type="Pfam" id="PF01656"/>
    </source>
</evidence>
<dbReference type="Pfam" id="PF01656">
    <property type="entry name" value="CbiA"/>
    <property type="match status" value="1"/>
</dbReference>
<accession>A0A930LYL5</accession>
<keyword evidence="2" id="KW-0067">ATP-binding</keyword>
<reference evidence="5" key="1">
    <citation type="submission" date="2020-04" db="EMBL/GenBank/DDBJ databases">
        <title>Deep metagenomics examines the oral microbiome during advanced dental caries in children, revealing novel taxa and co-occurrences with host molecules.</title>
        <authorList>
            <person name="Baker J.L."/>
            <person name="Morton J.T."/>
            <person name="Dinis M."/>
            <person name="Alvarez R."/>
            <person name="Tran N.C."/>
            <person name="Knight R."/>
            <person name="Edlund A."/>
        </authorList>
    </citation>
    <scope>NUCLEOTIDE SEQUENCE</scope>
    <source>
        <strain evidence="5">JCVI_47_bin.3</strain>
    </source>
</reference>
<dbReference type="GO" id="GO:0016887">
    <property type="term" value="F:ATP hydrolysis activity"/>
    <property type="evidence" value="ECO:0007669"/>
    <property type="project" value="TreeGrafter"/>
</dbReference>